<dbReference type="EMBL" id="FZNP01000014">
    <property type="protein sequence ID" value="SNS28836.1"/>
    <property type="molecule type" value="Genomic_DNA"/>
</dbReference>
<name>A0A239D8J6_9ACTN</name>
<proteinExistence type="predicted"/>
<accession>A0A239D8J6</accession>
<protein>
    <submittedName>
        <fullName evidence="2">Uncharacterized protein</fullName>
    </submittedName>
</protein>
<feature type="region of interest" description="Disordered" evidence="1">
    <location>
        <begin position="1"/>
        <end position="28"/>
    </location>
</feature>
<organism evidence="2 3">
    <name type="scientific">Actinomadura mexicana</name>
    <dbReference type="NCBI Taxonomy" id="134959"/>
    <lineage>
        <taxon>Bacteria</taxon>
        <taxon>Bacillati</taxon>
        <taxon>Actinomycetota</taxon>
        <taxon>Actinomycetes</taxon>
        <taxon>Streptosporangiales</taxon>
        <taxon>Thermomonosporaceae</taxon>
        <taxon>Actinomadura</taxon>
    </lineage>
</organism>
<gene>
    <name evidence="2" type="ORF">SAMN06265355_11452</name>
</gene>
<evidence type="ECO:0000313" key="2">
    <source>
        <dbReference type="EMBL" id="SNS28836.1"/>
    </source>
</evidence>
<evidence type="ECO:0000256" key="1">
    <source>
        <dbReference type="SAM" id="MobiDB-lite"/>
    </source>
</evidence>
<sequence>MRMRRTRHFYGNPLPPSARNGPRSMKTGDRSIALVDAAMRRRFWFAELHPDVPPTRDVLAKRLGGKELPDAPARLLAELNSRIEDRDHRIGPS</sequence>
<keyword evidence="3" id="KW-1185">Reference proteome</keyword>
<dbReference type="AlphaFoldDB" id="A0A239D8J6"/>
<reference evidence="3" key="1">
    <citation type="submission" date="2017-06" db="EMBL/GenBank/DDBJ databases">
        <authorList>
            <person name="Varghese N."/>
            <person name="Submissions S."/>
        </authorList>
    </citation>
    <scope>NUCLEOTIDE SEQUENCE [LARGE SCALE GENOMIC DNA]</scope>
    <source>
        <strain evidence="3">DSM 44485</strain>
    </source>
</reference>
<evidence type="ECO:0000313" key="3">
    <source>
        <dbReference type="Proteomes" id="UP000198420"/>
    </source>
</evidence>
<dbReference type="Proteomes" id="UP000198420">
    <property type="component" value="Unassembled WGS sequence"/>
</dbReference>